<dbReference type="PANTHER" id="PTHR45962">
    <property type="entry name" value="N-FATTY-ACYL-AMINO ACID SYNTHASE/HYDROLASE PM20D1"/>
    <property type="match status" value="1"/>
</dbReference>
<evidence type="ECO:0000259" key="7">
    <source>
        <dbReference type="Pfam" id="PF07687"/>
    </source>
</evidence>
<dbReference type="InterPro" id="IPR001261">
    <property type="entry name" value="ArgE/DapE_CS"/>
</dbReference>
<dbReference type="InterPro" id="IPR036264">
    <property type="entry name" value="Bact_exopeptidase_dim_dom"/>
</dbReference>
<feature type="signal peptide" evidence="6">
    <location>
        <begin position="1"/>
        <end position="23"/>
    </location>
</feature>
<dbReference type="GO" id="GO:0006508">
    <property type="term" value="P:proteolysis"/>
    <property type="evidence" value="ECO:0007669"/>
    <property type="project" value="UniProtKB-KW"/>
</dbReference>
<feature type="chain" id="PRO_5009914517" evidence="6">
    <location>
        <begin position="24"/>
        <end position="468"/>
    </location>
</feature>
<accession>A0A1M5VTT4</accession>
<dbReference type="NCBIfam" id="NF006596">
    <property type="entry name" value="PRK09133.1"/>
    <property type="match status" value="1"/>
</dbReference>
<keyword evidence="6" id="KW-0732">Signal</keyword>
<dbReference type="RefSeq" id="WP_084138428.1">
    <property type="nucleotide sequence ID" value="NZ_FQWQ01000004.1"/>
</dbReference>
<organism evidence="8 9">
    <name type="scientific">Chryseolinea serpens</name>
    <dbReference type="NCBI Taxonomy" id="947013"/>
    <lineage>
        <taxon>Bacteria</taxon>
        <taxon>Pseudomonadati</taxon>
        <taxon>Bacteroidota</taxon>
        <taxon>Cytophagia</taxon>
        <taxon>Cytophagales</taxon>
        <taxon>Fulvivirgaceae</taxon>
        <taxon>Chryseolinea</taxon>
    </lineage>
</organism>
<dbReference type="InterPro" id="IPR047177">
    <property type="entry name" value="Pept_M20A"/>
</dbReference>
<dbReference type="Gene3D" id="3.30.70.360">
    <property type="match status" value="1"/>
</dbReference>
<keyword evidence="4" id="KW-0378">Hydrolase</keyword>
<proteinExistence type="inferred from homology"/>
<reference evidence="8 9" key="1">
    <citation type="submission" date="2016-11" db="EMBL/GenBank/DDBJ databases">
        <authorList>
            <person name="Jaros S."/>
            <person name="Januszkiewicz K."/>
            <person name="Wedrychowicz H."/>
        </authorList>
    </citation>
    <scope>NUCLEOTIDE SEQUENCE [LARGE SCALE GENOMIC DNA]</scope>
    <source>
        <strain evidence="8 9">DSM 24574</strain>
    </source>
</reference>
<evidence type="ECO:0000256" key="2">
    <source>
        <dbReference type="ARBA" id="ARBA00022670"/>
    </source>
</evidence>
<evidence type="ECO:0000313" key="9">
    <source>
        <dbReference type="Proteomes" id="UP000184212"/>
    </source>
</evidence>
<dbReference type="SUPFAM" id="SSF53187">
    <property type="entry name" value="Zn-dependent exopeptidases"/>
    <property type="match status" value="1"/>
</dbReference>
<comment type="similarity">
    <text evidence="1">Belongs to the peptidase M20A family.</text>
</comment>
<keyword evidence="2" id="KW-0645">Protease</keyword>
<evidence type="ECO:0000256" key="6">
    <source>
        <dbReference type="SAM" id="SignalP"/>
    </source>
</evidence>
<name>A0A1M5VTT4_9BACT</name>
<gene>
    <name evidence="8" type="ORF">SAMN04488109_5401</name>
</gene>
<evidence type="ECO:0000313" key="8">
    <source>
        <dbReference type="EMBL" id="SHH78580.1"/>
    </source>
</evidence>
<dbReference type="Gene3D" id="3.40.630.10">
    <property type="entry name" value="Zn peptidases"/>
    <property type="match status" value="1"/>
</dbReference>
<dbReference type="PANTHER" id="PTHR45962:SF1">
    <property type="entry name" value="N-FATTY-ACYL-AMINO ACID SYNTHASE_HYDROLASE PM20D1"/>
    <property type="match status" value="1"/>
</dbReference>
<keyword evidence="9" id="KW-1185">Reference proteome</keyword>
<dbReference type="EMBL" id="FQWQ01000004">
    <property type="protein sequence ID" value="SHH78580.1"/>
    <property type="molecule type" value="Genomic_DNA"/>
</dbReference>
<dbReference type="PROSITE" id="PS00758">
    <property type="entry name" value="ARGE_DAPE_CPG2_1"/>
    <property type="match status" value="1"/>
</dbReference>
<protein>
    <submittedName>
        <fullName evidence="8">Acetylornithine deacetylase/Succinyl-diaminopimelate desuccinylase</fullName>
    </submittedName>
</protein>
<dbReference type="GO" id="GO:0046872">
    <property type="term" value="F:metal ion binding"/>
    <property type="evidence" value="ECO:0007669"/>
    <property type="project" value="UniProtKB-KW"/>
</dbReference>
<keyword evidence="5" id="KW-0862">Zinc</keyword>
<sequence length="468" mass="51305">MRHLTLCTGLCVCLMLLATGASAQPDQKLTHDIFKELIEINTTHSVGNTTQAAEAMAARLRAAGFTDKDIFIGGPTDRKGNLVATLRGSGKRKPLLLLAHLDVVEALREDWTTDPFKFEEIDGFYYARGASDDKAMAAIFVANLVRMKKEHFTPDRDIIVALTADEEGGENNGVKWLLENHKALIDAEYALNEGGRGQEKDGKKILNQVQLSEKVFQSFVLEAHNRGGHSSQPRKDNAIYQLAHALDNLAKFDFPMNLNEGTRVYFERSSKIETGPLADDMKGILKTPFDPEALKRLSAFPNYNALLRTTCVATRIQGGHADNALPQTATATVNCRMLPGEDPEKVKATLVSVFDDNEITVTAKNAANMSPPSPLNPELFGPIERVTQKMWPGVPVVPTMSTGATDGAYLRNGGIPTYGVCGIFADINDVRAHGKDERVGVKAFYEGQEFLYQVVKELASKTSVKRVN</sequence>
<evidence type="ECO:0000256" key="5">
    <source>
        <dbReference type="ARBA" id="ARBA00022833"/>
    </source>
</evidence>
<evidence type="ECO:0000256" key="4">
    <source>
        <dbReference type="ARBA" id="ARBA00022801"/>
    </source>
</evidence>
<keyword evidence="3" id="KW-0479">Metal-binding</keyword>
<dbReference type="Gene3D" id="1.10.150.900">
    <property type="match status" value="1"/>
</dbReference>
<dbReference type="InterPro" id="IPR002933">
    <property type="entry name" value="Peptidase_M20"/>
</dbReference>
<dbReference type="GO" id="GO:0008233">
    <property type="term" value="F:peptidase activity"/>
    <property type="evidence" value="ECO:0007669"/>
    <property type="project" value="UniProtKB-KW"/>
</dbReference>
<dbReference type="Pfam" id="PF07687">
    <property type="entry name" value="M20_dimer"/>
    <property type="match status" value="1"/>
</dbReference>
<dbReference type="Pfam" id="PF01546">
    <property type="entry name" value="Peptidase_M20"/>
    <property type="match status" value="1"/>
</dbReference>
<evidence type="ECO:0000256" key="3">
    <source>
        <dbReference type="ARBA" id="ARBA00022723"/>
    </source>
</evidence>
<feature type="domain" description="Peptidase M20 dimerisation" evidence="7">
    <location>
        <begin position="213"/>
        <end position="356"/>
    </location>
</feature>
<dbReference type="SUPFAM" id="SSF55031">
    <property type="entry name" value="Bacterial exopeptidase dimerisation domain"/>
    <property type="match status" value="1"/>
</dbReference>
<dbReference type="PROSITE" id="PS00759">
    <property type="entry name" value="ARGE_DAPE_CPG2_2"/>
    <property type="match status" value="1"/>
</dbReference>
<dbReference type="AlphaFoldDB" id="A0A1M5VTT4"/>
<dbReference type="Proteomes" id="UP000184212">
    <property type="component" value="Unassembled WGS sequence"/>
</dbReference>
<dbReference type="InterPro" id="IPR011650">
    <property type="entry name" value="Peptidase_M20_dimer"/>
</dbReference>
<dbReference type="STRING" id="947013.SAMN04488109_5401"/>
<evidence type="ECO:0000256" key="1">
    <source>
        <dbReference type="ARBA" id="ARBA00006247"/>
    </source>
</evidence>